<organism evidence="1">
    <name type="scientific">Rhizophora mucronata</name>
    <name type="common">Asiatic mangrove</name>
    <dbReference type="NCBI Taxonomy" id="61149"/>
    <lineage>
        <taxon>Eukaryota</taxon>
        <taxon>Viridiplantae</taxon>
        <taxon>Streptophyta</taxon>
        <taxon>Embryophyta</taxon>
        <taxon>Tracheophyta</taxon>
        <taxon>Spermatophyta</taxon>
        <taxon>Magnoliopsida</taxon>
        <taxon>eudicotyledons</taxon>
        <taxon>Gunneridae</taxon>
        <taxon>Pentapetalae</taxon>
        <taxon>rosids</taxon>
        <taxon>fabids</taxon>
        <taxon>Malpighiales</taxon>
        <taxon>Rhizophoraceae</taxon>
        <taxon>Rhizophora</taxon>
    </lineage>
</organism>
<dbReference type="EMBL" id="GGEC01066650">
    <property type="protein sequence ID" value="MBX47134.1"/>
    <property type="molecule type" value="Transcribed_RNA"/>
</dbReference>
<name>A0A2P2NXG0_RHIMU</name>
<proteinExistence type="predicted"/>
<evidence type="ECO:0000313" key="1">
    <source>
        <dbReference type="EMBL" id="MBX47134.1"/>
    </source>
</evidence>
<accession>A0A2P2NXG0</accession>
<dbReference type="AlphaFoldDB" id="A0A2P2NXG0"/>
<protein>
    <submittedName>
        <fullName evidence="1">Uncharacterized protein</fullName>
    </submittedName>
</protein>
<sequence>MVHITKESKQESMYVYVFFLTSRGIEGFCALLLL</sequence>
<reference evidence="1" key="1">
    <citation type="submission" date="2018-02" db="EMBL/GenBank/DDBJ databases">
        <title>Rhizophora mucronata_Transcriptome.</title>
        <authorList>
            <person name="Meera S.P."/>
            <person name="Sreeshan A."/>
            <person name="Augustine A."/>
        </authorList>
    </citation>
    <scope>NUCLEOTIDE SEQUENCE</scope>
    <source>
        <tissue evidence="1">Leaf</tissue>
    </source>
</reference>